<feature type="non-terminal residue" evidence="1">
    <location>
        <position position="135"/>
    </location>
</feature>
<dbReference type="EMBL" id="LAZR01053062">
    <property type="protein sequence ID" value="KKK81572.1"/>
    <property type="molecule type" value="Genomic_DNA"/>
</dbReference>
<name>A0A0F8YJJ7_9ZZZZ</name>
<comment type="caution">
    <text evidence="1">The sequence shown here is derived from an EMBL/GenBank/DDBJ whole genome shotgun (WGS) entry which is preliminary data.</text>
</comment>
<gene>
    <name evidence="1" type="ORF">LCGC14_2812090</name>
</gene>
<dbReference type="AlphaFoldDB" id="A0A0F8YJJ7"/>
<sequence>MTSMLSLQGKQSRAYTALIVLGLAVLSVLTGCYTKPIKKSALPRSEAIRKVTPIPKQWNVGKPKRRGVLIGAAAGWEETRPEYEILVGIKKNRINYYLRDNSSLYLEGGEEMAPFSPNGRWLVESSAPNGDAVIK</sequence>
<accession>A0A0F8YJJ7</accession>
<evidence type="ECO:0000313" key="1">
    <source>
        <dbReference type="EMBL" id="KKK81572.1"/>
    </source>
</evidence>
<proteinExistence type="predicted"/>
<organism evidence="1">
    <name type="scientific">marine sediment metagenome</name>
    <dbReference type="NCBI Taxonomy" id="412755"/>
    <lineage>
        <taxon>unclassified sequences</taxon>
        <taxon>metagenomes</taxon>
        <taxon>ecological metagenomes</taxon>
    </lineage>
</organism>
<protein>
    <submittedName>
        <fullName evidence="1">Uncharacterized protein</fullName>
    </submittedName>
</protein>
<reference evidence="1" key="1">
    <citation type="journal article" date="2015" name="Nature">
        <title>Complex archaea that bridge the gap between prokaryotes and eukaryotes.</title>
        <authorList>
            <person name="Spang A."/>
            <person name="Saw J.H."/>
            <person name="Jorgensen S.L."/>
            <person name="Zaremba-Niedzwiedzka K."/>
            <person name="Martijn J."/>
            <person name="Lind A.E."/>
            <person name="van Eijk R."/>
            <person name="Schleper C."/>
            <person name="Guy L."/>
            <person name="Ettema T.J."/>
        </authorList>
    </citation>
    <scope>NUCLEOTIDE SEQUENCE</scope>
</reference>